<feature type="DNA-binding region" description="HMG box" evidence="12">
    <location>
        <begin position="32"/>
        <end position="100"/>
    </location>
</feature>
<keyword evidence="6" id="KW-0726">Sexual differentiation</keyword>
<evidence type="ECO:0000256" key="8">
    <source>
        <dbReference type="ARBA" id="ARBA00023159"/>
    </source>
</evidence>
<keyword evidence="8" id="KW-0010">Activator</keyword>
<dbReference type="GeneID" id="106813287"/>
<dbReference type="PROSITE" id="PS50118">
    <property type="entry name" value="HMG_BOX_2"/>
    <property type="match status" value="1"/>
</dbReference>
<comment type="function">
    <text evidence="11">Transcriptional regulator that controls a genetic switch in male development. It is necessary and sufficient for initiating male sex determination by directing the development of supporting cell precursors (pre-Sertoli cells) as Sertoli rather than granulosa cells. Involved in different aspects of gene regulation including promoter activation or repression. Binds to the DNA consensus sequence 5'-[AT]AACAA[AT]-3'. SRY HMG box recognizes DNA by partial intercalation in the minor groove and promotes DNA bending. Also involved in pre-mRNA splicing. In male adult brain involved in the maintenance of motor functions of dopaminergic neurons.</text>
</comment>
<organism evidence="14 15">
    <name type="scientific">Priapulus caudatus</name>
    <name type="common">Priapulid worm</name>
    <dbReference type="NCBI Taxonomy" id="37621"/>
    <lineage>
        <taxon>Eukaryota</taxon>
        <taxon>Metazoa</taxon>
        <taxon>Ecdysozoa</taxon>
        <taxon>Scalidophora</taxon>
        <taxon>Priapulida</taxon>
        <taxon>Priapulimorpha</taxon>
        <taxon>Priapulimorphida</taxon>
        <taxon>Priapulidae</taxon>
        <taxon>Priapulus</taxon>
    </lineage>
</organism>
<evidence type="ECO:0000256" key="9">
    <source>
        <dbReference type="ARBA" id="ARBA00023163"/>
    </source>
</evidence>
<dbReference type="Proteomes" id="UP000695022">
    <property type="component" value="Unplaced"/>
</dbReference>
<dbReference type="Pfam" id="PF00505">
    <property type="entry name" value="HMG_box"/>
    <property type="match status" value="1"/>
</dbReference>
<evidence type="ECO:0000256" key="12">
    <source>
        <dbReference type="PROSITE-ProRule" id="PRU00267"/>
    </source>
</evidence>
<keyword evidence="9" id="KW-0804">Transcription</keyword>
<evidence type="ECO:0000256" key="6">
    <source>
        <dbReference type="ARBA" id="ARBA00022928"/>
    </source>
</evidence>
<comment type="similarity">
    <text evidence="2">Belongs to the SRY family.</text>
</comment>
<keyword evidence="7 12" id="KW-0238">DNA-binding</keyword>
<feature type="domain" description="HMG box" evidence="13">
    <location>
        <begin position="32"/>
        <end position="100"/>
    </location>
</feature>
<reference evidence="15" key="1">
    <citation type="submission" date="2025-08" db="UniProtKB">
        <authorList>
            <consortium name="RefSeq"/>
        </authorList>
    </citation>
    <scope>IDENTIFICATION</scope>
</reference>
<name>A0ABM1EL11_PRICU</name>
<evidence type="ECO:0000256" key="11">
    <source>
        <dbReference type="ARBA" id="ARBA00045821"/>
    </source>
</evidence>
<dbReference type="InterPro" id="IPR050140">
    <property type="entry name" value="SRY-related_HMG-box_TF-like"/>
</dbReference>
<dbReference type="PANTHER" id="PTHR10270">
    <property type="entry name" value="SOX TRANSCRIPTION FACTOR"/>
    <property type="match status" value="1"/>
</dbReference>
<gene>
    <name evidence="15" type="primary">LOC106813287</name>
</gene>
<evidence type="ECO:0000256" key="2">
    <source>
        <dbReference type="ARBA" id="ARBA00005998"/>
    </source>
</evidence>
<comment type="subcellular location">
    <subcellularLocation>
        <location evidence="1">Nucleus speckle</location>
    </subcellularLocation>
</comment>
<evidence type="ECO:0000256" key="1">
    <source>
        <dbReference type="ARBA" id="ARBA00004324"/>
    </source>
</evidence>
<keyword evidence="4" id="KW-0221">Differentiation</keyword>
<dbReference type="PANTHER" id="PTHR10270:SF161">
    <property type="entry name" value="SEX-DETERMINING REGION Y PROTEIN"/>
    <property type="match status" value="1"/>
</dbReference>
<evidence type="ECO:0000256" key="4">
    <source>
        <dbReference type="ARBA" id="ARBA00022782"/>
    </source>
</evidence>
<evidence type="ECO:0000259" key="13">
    <source>
        <dbReference type="PROSITE" id="PS50118"/>
    </source>
</evidence>
<dbReference type="Gene3D" id="1.10.30.10">
    <property type="entry name" value="High mobility group box domain"/>
    <property type="match status" value="1"/>
</dbReference>
<dbReference type="SUPFAM" id="SSF47095">
    <property type="entry name" value="HMG-box"/>
    <property type="match status" value="1"/>
</dbReference>
<dbReference type="SMART" id="SM00398">
    <property type="entry name" value="HMG"/>
    <property type="match status" value="1"/>
</dbReference>
<evidence type="ECO:0000313" key="14">
    <source>
        <dbReference type="Proteomes" id="UP000695022"/>
    </source>
</evidence>
<evidence type="ECO:0000256" key="3">
    <source>
        <dbReference type="ARBA" id="ARBA00019052"/>
    </source>
</evidence>
<evidence type="ECO:0000256" key="7">
    <source>
        <dbReference type="ARBA" id="ARBA00023125"/>
    </source>
</evidence>
<dbReference type="RefSeq" id="XP_014672882.1">
    <property type="nucleotide sequence ID" value="XM_014817396.1"/>
</dbReference>
<keyword evidence="5" id="KW-0112">Calmodulin-binding</keyword>
<evidence type="ECO:0000256" key="5">
    <source>
        <dbReference type="ARBA" id="ARBA00022860"/>
    </source>
</evidence>
<keyword evidence="12" id="KW-0539">Nucleus</keyword>
<dbReference type="InterPro" id="IPR009071">
    <property type="entry name" value="HMG_box_dom"/>
</dbReference>
<keyword evidence="14" id="KW-1185">Reference proteome</keyword>
<evidence type="ECO:0000256" key="10">
    <source>
        <dbReference type="ARBA" id="ARBA00032498"/>
    </source>
</evidence>
<proteinExistence type="inferred from homology"/>
<dbReference type="InterPro" id="IPR036910">
    <property type="entry name" value="HMG_box_dom_sf"/>
</dbReference>
<protein>
    <recommendedName>
        <fullName evidence="3">Sex-determining region Y protein</fullName>
    </recommendedName>
    <alternativeName>
        <fullName evidence="10">Testis-determining factor</fullName>
    </alternativeName>
</protein>
<accession>A0ABM1EL11</accession>
<sequence length="639" mass="70808">MCVNLVGTTTVGTHLVDMPLVRSCYDMNGTKIPRPSNAFMVFSNEHRKFLADKFQGEGNNSISIRLGDMWKSLNSPEKAKYFEEARRLDLEHKAMYPNYQYCPKENRKRKENFLDITRTCCQSNHVSFDSKPCARIPKPKARKRRSMKSNQLYAVLPSQIPNEPPMLVVFDRKQLRQEQIEALTGNFRSDNATHGNAASTCCVTDSLCDDIHGSLLDGAATVVASDHTTTALSANRVPRELCCGSIRLQDSHGCEIAVEELPADHDHTRHSHGQAWPCQTGHSLSSDSGYNDSLPNIYTFSHALCENSQQGSPCQHIDKQRISRKDCLILEHSYNHKERVQESQVLHIPEEKPVYATTQQQGIHSHDQSRFYYHDAGYEFSNHCQRELLDASWCHKEMQEGCVSSLQQIGFDGDSHVHKPHVSDMLSGSDCAYPSTFDWHSAKICGAGGDNNDHSHFPWDRHVVTHLNGTALSDLVAHDLPPMEAANQPVHITEQKKSKDVVSLRRTVEGENAQMKRSWNLGYASAGKDGAFAFREHNTMGGCQFPESDGSSSCGDRVSAFPVNSVGFSSNGNVAATATFTANDTPLSLENCHLDNAEHTEKVMQGSEQAVSARCDLATNILSTAIAATFPEGVPFGGV</sequence>
<evidence type="ECO:0000313" key="15">
    <source>
        <dbReference type="RefSeq" id="XP_014672882.1"/>
    </source>
</evidence>